<evidence type="ECO:0000313" key="1">
    <source>
        <dbReference type="EMBL" id="KAH6933104.1"/>
    </source>
</evidence>
<dbReference type="EMBL" id="CM023484">
    <property type="protein sequence ID" value="KAH6933104.1"/>
    <property type="molecule type" value="Genomic_DNA"/>
</dbReference>
<sequence>MEQREHLDDLSPGTAVIAPGHVPSSSVVGGTNTITLPTLRLTDPSLWFIQVENKFRIHRNTSEVRKHELLVEALPPQSMAEIRDILVGPPGETPYTTVKQALLHRLPAQQRSLNQPEHRFSSQHTCYYHRRFLAAARKCVPPGSWHGERPGRSSITAAGDQGHSSSRLFHVTDKTTGLRLLADT</sequence>
<proteinExistence type="predicted"/>
<name>A0ACB7SGR6_HYAAI</name>
<accession>A0ACB7SGR6</accession>
<gene>
    <name evidence="1" type="ORF">HPB50_012100</name>
</gene>
<dbReference type="Proteomes" id="UP000821845">
    <property type="component" value="Chromosome 4"/>
</dbReference>
<evidence type="ECO:0000313" key="2">
    <source>
        <dbReference type="Proteomes" id="UP000821845"/>
    </source>
</evidence>
<keyword evidence="2" id="KW-1185">Reference proteome</keyword>
<protein>
    <submittedName>
        <fullName evidence="1">Uncharacterized protein</fullName>
    </submittedName>
</protein>
<reference evidence="1" key="1">
    <citation type="submission" date="2020-05" db="EMBL/GenBank/DDBJ databases">
        <title>Large-scale comparative analyses of tick genomes elucidate their genetic diversity and vector capacities.</title>
        <authorList>
            <person name="Jia N."/>
            <person name="Wang J."/>
            <person name="Shi W."/>
            <person name="Du L."/>
            <person name="Sun Y."/>
            <person name="Zhan W."/>
            <person name="Jiang J."/>
            <person name="Wang Q."/>
            <person name="Zhang B."/>
            <person name="Ji P."/>
            <person name="Sakyi L.B."/>
            <person name="Cui X."/>
            <person name="Yuan T."/>
            <person name="Jiang B."/>
            <person name="Yang W."/>
            <person name="Lam T.T.-Y."/>
            <person name="Chang Q."/>
            <person name="Ding S."/>
            <person name="Wang X."/>
            <person name="Zhu J."/>
            <person name="Ruan X."/>
            <person name="Zhao L."/>
            <person name="Wei J."/>
            <person name="Que T."/>
            <person name="Du C."/>
            <person name="Cheng J."/>
            <person name="Dai P."/>
            <person name="Han X."/>
            <person name="Huang E."/>
            <person name="Gao Y."/>
            <person name="Liu J."/>
            <person name="Shao H."/>
            <person name="Ye R."/>
            <person name="Li L."/>
            <person name="Wei W."/>
            <person name="Wang X."/>
            <person name="Wang C."/>
            <person name="Yang T."/>
            <person name="Huo Q."/>
            <person name="Li W."/>
            <person name="Guo W."/>
            <person name="Chen H."/>
            <person name="Zhou L."/>
            <person name="Ni X."/>
            <person name="Tian J."/>
            <person name="Zhou Y."/>
            <person name="Sheng Y."/>
            <person name="Liu T."/>
            <person name="Pan Y."/>
            <person name="Xia L."/>
            <person name="Li J."/>
            <person name="Zhao F."/>
            <person name="Cao W."/>
        </authorList>
    </citation>
    <scope>NUCLEOTIDE SEQUENCE</scope>
    <source>
        <strain evidence="1">Hyas-2018</strain>
    </source>
</reference>
<comment type="caution">
    <text evidence="1">The sequence shown here is derived from an EMBL/GenBank/DDBJ whole genome shotgun (WGS) entry which is preliminary data.</text>
</comment>
<organism evidence="1 2">
    <name type="scientific">Hyalomma asiaticum</name>
    <name type="common">Tick</name>
    <dbReference type="NCBI Taxonomy" id="266040"/>
    <lineage>
        <taxon>Eukaryota</taxon>
        <taxon>Metazoa</taxon>
        <taxon>Ecdysozoa</taxon>
        <taxon>Arthropoda</taxon>
        <taxon>Chelicerata</taxon>
        <taxon>Arachnida</taxon>
        <taxon>Acari</taxon>
        <taxon>Parasitiformes</taxon>
        <taxon>Ixodida</taxon>
        <taxon>Ixodoidea</taxon>
        <taxon>Ixodidae</taxon>
        <taxon>Hyalomminae</taxon>
        <taxon>Hyalomma</taxon>
    </lineage>
</organism>